<protein>
    <recommendedName>
        <fullName evidence="6">Protein kinase domain-containing protein</fullName>
    </recommendedName>
</protein>
<evidence type="ECO:0000259" key="6">
    <source>
        <dbReference type="PROSITE" id="PS50011"/>
    </source>
</evidence>
<evidence type="ECO:0000256" key="2">
    <source>
        <dbReference type="ARBA" id="ARBA00022679"/>
    </source>
</evidence>
<dbReference type="InterPro" id="IPR001245">
    <property type="entry name" value="Ser-Thr/Tyr_kinase_cat_dom"/>
</dbReference>
<evidence type="ECO:0000256" key="3">
    <source>
        <dbReference type="ARBA" id="ARBA00022741"/>
    </source>
</evidence>
<dbReference type="GO" id="GO:0007254">
    <property type="term" value="P:JNK cascade"/>
    <property type="evidence" value="ECO:0007669"/>
    <property type="project" value="TreeGrafter"/>
</dbReference>
<evidence type="ECO:0000256" key="1">
    <source>
        <dbReference type="ARBA" id="ARBA00022527"/>
    </source>
</evidence>
<gene>
    <name evidence="7" type="ORF">RclHR1_17440001</name>
</gene>
<evidence type="ECO:0000256" key="4">
    <source>
        <dbReference type="ARBA" id="ARBA00022777"/>
    </source>
</evidence>
<accession>A0A2Z6RD79</accession>
<dbReference type="EMBL" id="BEXD01000829">
    <property type="protein sequence ID" value="GBB90468.1"/>
    <property type="molecule type" value="Genomic_DNA"/>
</dbReference>
<dbReference type="STRING" id="94130.A0A2Z6RD79"/>
<dbReference type="Pfam" id="PF07714">
    <property type="entry name" value="PK_Tyr_Ser-Thr"/>
    <property type="match status" value="2"/>
</dbReference>
<dbReference type="GO" id="GO:0006955">
    <property type="term" value="P:immune response"/>
    <property type="evidence" value="ECO:0007669"/>
    <property type="project" value="TreeGrafter"/>
</dbReference>
<dbReference type="Proteomes" id="UP000247702">
    <property type="component" value="Unassembled WGS sequence"/>
</dbReference>
<name>A0A2Z6RD79_9GLOM</name>
<feature type="domain" description="Protein kinase" evidence="6">
    <location>
        <begin position="848"/>
        <end position="1216"/>
    </location>
</feature>
<keyword evidence="4" id="KW-0418">Kinase</keyword>
<dbReference type="Gene3D" id="1.10.510.10">
    <property type="entry name" value="Transferase(Phosphotransferase) domain 1"/>
    <property type="match status" value="2"/>
</dbReference>
<sequence length="1288" mass="152417">MIGIVTGLTMVQGVNHAKMEEIHKWNSINWPESGNVKIDGFIQEIQLKFNSTLDIKFQCIPYDQFRHIKKIGDSEFTLATCNDIKINLKYLYNSQNITTYELHNEVGQYLISYGNIRKIYGISQNPDTKDYILVLQDGYCEKCDEKYTKRSYRWCKPCQIKNLEKKIGNWTSGNERIDDFVQKMQLKINDYYDIVFEWIPYDQFDSIKKIGNTICSALWKEGPLEYDWNKQEWTRAQACKKVNLKLCNSRNVINEFLNKVKVYENDFIIYGISQNQDTGDYFIVLEEICTEYEVRCNNCHEKYMEIEYKWCKACQIKNLSENFRNWASGSEKIDNFIQEMQLKINNPKDIIFEWISYNQFNNIKRIRSRIFSAEWKNGHELKIYGITQDPDTNNYFLVIQDGYCEGCGGIYTEMKYKWCKPCQIKLKNWDSGNKIINNLIQSMQSYINGQNDIIFEWILYDQLSNIEKIGNNSGFAIATWKSNMVINLKYLPNPQNMQNIITRVKQYSTRYHDNIRKIYGVSQNPDTKDYILVLQDGYCEECDKKYTESRYRWCKPCQIKSLEKKIGNWTSGNEKIDNFVQEMQLKINGSKDIVFEWISYDQFDDIKELSNLIYSALWEDGPIIYDLNKRKWARAQAKEITLKCLRNSQNIVDEFLNMVKKYDEISKIYGISQNPNTKDYIIILRNKYDERCCEECIEQYTEKEYKWCKPCQINHLKKMFINRTSGNEKINNFIQEMQLKINNPYDIVFEWISYDQFSNIKEIGNTLYSALWKDGPLKYDQNKREWATTQVKEISKIYGISQDPDTKDYIMVSQKEYDGRFCEECIEKYTEIKNKWYMVFEWISYDQFNGIKEIGKTVYSALWKDGPLRFDSNERKWIKVQAKEVTLKICNSYSTVNDFLSKVKIYNNVFKLYGITQNPDSKDYVIVLENYHKEYFEIYCEMCLEDYTDIKYKWCKPCQVYNLRKNFTNWSGNEKIDEFIQEMQLKINNPNDMVFEWIPHNQFKVIKKVGKGGFATVNLAKWKNGPLHYDGEWKRGPYKKVALKILNKSQDMTDEFIKEIKAYSMNKCGSNIIKIFGISQDPITKYYVIVLQYAEGGNFNDWMNMGLCGEIGNVDESKIYGVMSYVAPEVFRGKLYTKAADIYSFGMIMYFVATGRQPFGDRAHDKLLVLDICNHEIRPEINESEAPNCYIELMKRCWNSVPDNRPDAIEIEHIIYSYNFNLNNEIEKQFKEAEEYRKANVSSIDIIRSTSHPQAFNISRLLNPYTEDLLECDNTDNPSGCLDCVIMD</sequence>
<dbReference type="InterPro" id="IPR011009">
    <property type="entry name" value="Kinase-like_dom_sf"/>
</dbReference>
<proteinExistence type="predicted"/>
<dbReference type="InterPro" id="IPR000719">
    <property type="entry name" value="Prot_kinase_dom"/>
</dbReference>
<dbReference type="PANTHER" id="PTHR46716">
    <property type="entry name" value="MITOGEN-ACTIVATED PROTEIN KINASE KINASE KINASE 7"/>
    <property type="match status" value="1"/>
</dbReference>
<organism evidence="7 8">
    <name type="scientific">Rhizophagus clarus</name>
    <dbReference type="NCBI Taxonomy" id="94130"/>
    <lineage>
        <taxon>Eukaryota</taxon>
        <taxon>Fungi</taxon>
        <taxon>Fungi incertae sedis</taxon>
        <taxon>Mucoromycota</taxon>
        <taxon>Glomeromycotina</taxon>
        <taxon>Glomeromycetes</taxon>
        <taxon>Glomerales</taxon>
        <taxon>Glomeraceae</taxon>
        <taxon>Rhizophagus</taxon>
    </lineage>
</organism>
<reference evidence="7 8" key="1">
    <citation type="submission" date="2017-11" db="EMBL/GenBank/DDBJ databases">
        <title>The genome of Rhizophagus clarus HR1 reveals common genetic basis of auxotrophy among arbuscular mycorrhizal fungi.</title>
        <authorList>
            <person name="Kobayashi Y."/>
        </authorList>
    </citation>
    <scope>NUCLEOTIDE SEQUENCE [LARGE SCALE GENOMIC DNA]</scope>
    <source>
        <strain evidence="7 8">HR1</strain>
    </source>
</reference>
<evidence type="ECO:0000313" key="7">
    <source>
        <dbReference type="EMBL" id="GBB90468.1"/>
    </source>
</evidence>
<keyword evidence="5" id="KW-0067">ATP-binding</keyword>
<dbReference type="GO" id="GO:0005524">
    <property type="term" value="F:ATP binding"/>
    <property type="evidence" value="ECO:0007669"/>
    <property type="project" value="UniProtKB-KW"/>
</dbReference>
<dbReference type="SUPFAM" id="SSF56112">
    <property type="entry name" value="Protein kinase-like (PK-like)"/>
    <property type="match status" value="1"/>
</dbReference>
<dbReference type="PROSITE" id="PS50011">
    <property type="entry name" value="PROTEIN_KINASE_DOM"/>
    <property type="match status" value="1"/>
</dbReference>
<comment type="caution">
    <text evidence="7">The sequence shown here is derived from an EMBL/GenBank/DDBJ whole genome shotgun (WGS) entry which is preliminary data.</text>
</comment>
<keyword evidence="1" id="KW-0723">Serine/threonine-protein kinase</keyword>
<keyword evidence="2" id="KW-0808">Transferase</keyword>
<dbReference type="PANTHER" id="PTHR46716:SF1">
    <property type="entry name" value="MITOGEN-ACTIVATED PROTEIN KINASE KINASE KINASE 7"/>
    <property type="match status" value="1"/>
</dbReference>
<dbReference type="GO" id="GO:0004709">
    <property type="term" value="F:MAP kinase kinase kinase activity"/>
    <property type="evidence" value="ECO:0007669"/>
    <property type="project" value="TreeGrafter"/>
</dbReference>
<evidence type="ECO:0000256" key="5">
    <source>
        <dbReference type="ARBA" id="ARBA00022840"/>
    </source>
</evidence>
<keyword evidence="8" id="KW-1185">Reference proteome</keyword>
<keyword evidence="3" id="KW-0547">Nucleotide-binding</keyword>
<evidence type="ECO:0000313" key="8">
    <source>
        <dbReference type="Proteomes" id="UP000247702"/>
    </source>
</evidence>